<dbReference type="Proteomes" id="UP000326936">
    <property type="component" value="Plasmid pTHAF100_a"/>
</dbReference>
<keyword evidence="2" id="KW-1185">Reference proteome</keyword>
<geneLocation type="plasmid" evidence="2">
    <name>pthaf100_a</name>
</geneLocation>
<name>A0A5P9CSL1_9VIBR</name>
<keyword evidence="1" id="KW-0614">Plasmid</keyword>
<accession>A0A5P9CSL1</accession>
<evidence type="ECO:0000313" key="2">
    <source>
        <dbReference type="Proteomes" id="UP000326936"/>
    </source>
</evidence>
<proteinExistence type="predicted"/>
<dbReference type="EMBL" id="CP045351">
    <property type="protein sequence ID" value="QFT28672.1"/>
    <property type="molecule type" value="Genomic_DNA"/>
</dbReference>
<evidence type="ECO:0000313" key="1">
    <source>
        <dbReference type="EMBL" id="QFT28672.1"/>
    </source>
</evidence>
<gene>
    <name evidence="1" type="ORF">FIV01_19935</name>
</gene>
<sequence length="55" mass="6134">MSAIEKPDPSTHYVIVYFDGSHMTSLEVDAKSRAEAIEALKNLGFTERDMFSISP</sequence>
<organism evidence="1 2">
    <name type="scientific">Vibrio aquimaris</name>
    <dbReference type="NCBI Taxonomy" id="2587862"/>
    <lineage>
        <taxon>Bacteria</taxon>
        <taxon>Pseudomonadati</taxon>
        <taxon>Pseudomonadota</taxon>
        <taxon>Gammaproteobacteria</taxon>
        <taxon>Vibrionales</taxon>
        <taxon>Vibrionaceae</taxon>
        <taxon>Vibrio</taxon>
    </lineage>
</organism>
<reference evidence="1 2" key="1">
    <citation type="submission" date="2019-10" db="EMBL/GenBank/DDBJ databases">
        <title>Complete genome sequence of Vibrio sp. strain THAF100, isolated from non-filtered water from the water column of tank 6 of a marine aquarium containing stony-coral fragments. Water maintained at 26 degree C.</title>
        <authorList>
            <person name="Ruckert C."/>
            <person name="Franco A."/>
            <person name="Kalinowski J."/>
            <person name="Glaeser S."/>
        </authorList>
    </citation>
    <scope>NUCLEOTIDE SEQUENCE [LARGE SCALE GENOMIC DNA]</scope>
    <source>
        <strain evidence="1 2">THAF100</strain>
        <plasmid evidence="2">pthaf100_a</plasmid>
    </source>
</reference>
<dbReference type="KEGG" id="vaq:FIV01_19935"/>
<protein>
    <submittedName>
        <fullName evidence="1">Uncharacterized protein</fullName>
    </submittedName>
</protein>
<dbReference type="AlphaFoldDB" id="A0A5P9CSL1"/>